<name>A0A084JWP0_NONUL</name>
<dbReference type="PROSITE" id="PS50930">
    <property type="entry name" value="HTH_LYTTR"/>
    <property type="match status" value="1"/>
</dbReference>
<keyword evidence="7" id="KW-1185">Reference proteome</keyword>
<evidence type="ECO:0000256" key="1">
    <source>
        <dbReference type="PROSITE-ProRule" id="PRU00169"/>
    </source>
</evidence>
<dbReference type="Proteomes" id="UP000028531">
    <property type="component" value="Unassembled WGS sequence"/>
</dbReference>
<keyword evidence="1" id="KW-0597">Phosphoprotein</keyword>
<dbReference type="Gene3D" id="3.40.50.2300">
    <property type="match status" value="1"/>
</dbReference>
<feature type="domain" description="HTH LytTR-type" evidence="3">
    <location>
        <begin position="134"/>
        <end position="232"/>
    </location>
</feature>
<proteinExistence type="predicted"/>
<dbReference type="InterPro" id="IPR007492">
    <property type="entry name" value="LytTR_DNA-bd_dom"/>
</dbReference>
<dbReference type="AlphaFoldDB" id="A0A084JWP0"/>
<comment type="caution">
    <text evidence="4">The sequence shown here is derived from an EMBL/GenBank/DDBJ whole genome shotgun (WGS) entry which is preliminary data.</text>
</comment>
<dbReference type="InterPro" id="IPR001789">
    <property type="entry name" value="Sig_transdc_resp-reg_receiver"/>
</dbReference>
<dbReference type="Gene3D" id="2.40.50.1020">
    <property type="entry name" value="LytTr DNA-binding domain"/>
    <property type="match status" value="1"/>
</dbReference>
<gene>
    <name evidence="4" type="ORF">IL45_03910</name>
    <name evidence="5" type="ORF">LY02_00985</name>
</gene>
<dbReference type="GO" id="GO:0003677">
    <property type="term" value="F:DNA binding"/>
    <property type="evidence" value="ECO:0007669"/>
    <property type="project" value="InterPro"/>
</dbReference>
<dbReference type="SMART" id="SM00850">
    <property type="entry name" value="LytTR"/>
    <property type="match status" value="1"/>
</dbReference>
<dbReference type="OrthoDB" id="2168082at2"/>
<evidence type="ECO:0000259" key="3">
    <source>
        <dbReference type="PROSITE" id="PS50930"/>
    </source>
</evidence>
<organism evidence="4 6">
    <name type="scientific">Nonlabens ulvanivorans</name>
    <name type="common">Persicivirga ulvanivorans</name>
    <dbReference type="NCBI Taxonomy" id="906888"/>
    <lineage>
        <taxon>Bacteria</taxon>
        <taxon>Pseudomonadati</taxon>
        <taxon>Bacteroidota</taxon>
        <taxon>Flavobacteriia</taxon>
        <taxon>Flavobacteriales</taxon>
        <taxon>Flavobacteriaceae</taxon>
        <taxon>Nonlabens</taxon>
    </lineage>
</organism>
<dbReference type="Proteomes" id="UP000239997">
    <property type="component" value="Unassembled WGS sequence"/>
</dbReference>
<dbReference type="SUPFAM" id="SSF52172">
    <property type="entry name" value="CheY-like"/>
    <property type="match status" value="1"/>
</dbReference>
<accession>A0A084JWP0</accession>
<dbReference type="SMART" id="SM00448">
    <property type="entry name" value="REC"/>
    <property type="match status" value="1"/>
</dbReference>
<reference evidence="4 6" key="1">
    <citation type="submission" date="2014-07" db="EMBL/GenBank/DDBJ databases">
        <title>Draft genome sequence of Nonlabens ulvanivorans, an ulvan degrading bacterium.</title>
        <authorList>
            <person name="Kopel M."/>
            <person name="Helbert W."/>
            <person name="Henrissat B."/>
            <person name="Doniger T."/>
            <person name="Banin E."/>
        </authorList>
    </citation>
    <scope>NUCLEOTIDE SEQUENCE [LARGE SCALE GENOMIC DNA]</scope>
    <source>
        <strain evidence="4 6">PLR</strain>
    </source>
</reference>
<dbReference type="GO" id="GO:0000156">
    <property type="term" value="F:phosphorelay response regulator activity"/>
    <property type="evidence" value="ECO:0007669"/>
    <property type="project" value="InterPro"/>
</dbReference>
<feature type="domain" description="Response regulatory" evidence="2">
    <location>
        <begin position="3"/>
        <end position="114"/>
    </location>
</feature>
<dbReference type="EMBL" id="PVNA01000002">
    <property type="protein sequence ID" value="PRX13956.1"/>
    <property type="molecule type" value="Genomic_DNA"/>
</dbReference>
<dbReference type="Pfam" id="PF04397">
    <property type="entry name" value="LytTR"/>
    <property type="match status" value="1"/>
</dbReference>
<reference evidence="5 7" key="2">
    <citation type="submission" date="2018-03" db="EMBL/GenBank/DDBJ databases">
        <title>Genomic Encyclopedia of Archaeal and Bacterial Type Strains, Phase II (KMG-II): from individual species to whole genera.</title>
        <authorList>
            <person name="Goeker M."/>
        </authorList>
    </citation>
    <scope>NUCLEOTIDE SEQUENCE [LARGE SCALE GENOMIC DNA]</scope>
    <source>
        <strain evidence="5 7">DSM 22727</strain>
    </source>
</reference>
<dbReference type="EMBL" id="JPJI01000026">
    <property type="protein sequence ID" value="KEZ93374.1"/>
    <property type="molecule type" value="Genomic_DNA"/>
</dbReference>
<evidence type="ECO:0000313" key="5">
    <source>
        <dbReference type="EMBL" id="PRX13956.1"/>
    </source>
</evidence>
<dbReference type="InterPro" id="IPR046947">
    <property type="entry name" value="LytR-like"/>
</dbReference>
<evidence type="ECO:0000313" key="7">
    <source>
        <dbReference type="Proteomes" id="UP000239997"/>
    </source>
</evidence>
<dbReference type="RefSeq" id="WP_036580570.1">
    <property type="nucleotide sequence ID" value="NZ_JPJI01000026.1"/>
</dbReference>
<dbReference type="Pfam" id="PF00072">
    <property type="entry name" value="Response_reg"/>
    <property type="match status" value="1"/>
</dbReference>
<evidence type="ECO:0000313" key="6">
    <source>
        <dbReference type="Proteomes" id="UP000028531"/>
    </source>
</evidence>
<evidence type="ECO:0000259" key="2">
    <source>
        <dbReference type="PROSITE" id="PS50110"/>
    </source>
</evidence>
<dbReference type="PANTHER" id="PTHR37299">
    <property type="entry name" value="TRANSCRIPTIONAL REGULATOR-RELATED"/>
    <property type="match status" value="1"/>
</dbReference>
<evidence type="ECO:0000313" key="4">
    <source>
        <dbReference type="EMBL" id="KEZ93374.1"/>
    </source>
</evidence>
<sequence length="233" mass="27133">MIKCLVIDDEPHAAALIADYVEKSKELILVGTYTNPIEAFHFLNNNTIDLLFLDIQMPELSGMQLHKIINNKSQVIFTTAYDQYAVDSFSLDVIDFLLKPISFDRFLLSVEKLKKRLQTQVSIKEGNIKSTEYIFVKSGYKTMRINFSDIFYFEASNDYVEINTSSGKILTLDNMGYFESTLPENQFIRVHRSFIISISKIDFIEKNRVIIVNRYIPISKTYQKKFQYKIGRE</sequence>
<dbReference type="InterPro" id="IPR011006">
    <property type="entry name" value="CheY-like_superfamily"/>
</dbReference>
<feature type="modified residue" description="4-aspartylphosphate" evidence="1">
    <location>
        <position position="54"/>
    </location>
</feature>
<protein>
    <submittedName>
        <fullName evidence="5">LytTR family two component transcriptional regulator</fullName>
    </submittedName>
</protein>
<dbReference type="PANTHER" id="PTHR37299:SF1">
    <property type="entry name" value="STAGE 0 SPORULATION PROTEIN A HOMOLOG"/>
    <property type="match status" value="1"/>
</dbReference>
<dbReference type="PROSITE" id="PS50110">
    <property type="entry name" value="RESPONSE_REGULATORY"/>
    <property type="match status" value="1"/>
</dbReference>